<dbReference type="Pfam" id="PF00501">
    <property type="entry name" value="AMP-binding"/>
    <property type="match status" value="1"/>
</dbReference>
<organism evidence="6 7">
    <name type="scientific">Auraticoccus monumenti</name>
    <dbReference type="NCBI Taxonomy" id="675864"/>
    <lineage>
        <taxon>Bacteria</taxon>
        <taxon>Bacillati</taxon>
        <taxon>Actinomycetota</taxon>
        <taxon>Actinomycetes</taxon>
        <taxon>Propionibacteriales</taxon>
        <taxon>Propionibacteriaceae</taxon>
        <taxon>Auraticoccus</taxon>
    </lineage>
</organism>
<dbReference type="PANTHER" id="PTHR43201:SF5">
    <property type="entry name" value="MEDIUM-CHAIN ACYL-COA LIGASE ACSF2, MITOCHONDRIAL"/>
    <property type="match status" value="1"/>
</dbReference>
<feature type="compositionally biased region" description="Polar residues" evidence="3">
    <location>
        <begin position="322"/>
        <end position="332"/>
    </location>
</feature>
<name>A0A1G6S701_9ACTN</name>
<feature type="compositionally biased region" description="Low complexity" evidence="3">
    <location>
        <begin position="346"/>
        <end position="360"/>
    </location>
</feature>
<reference evidence="6 7" key="1">
    <citation type="submission" date="2016-10" db="EMBL/GenBank/DDBJ databases">
        <authorList>
            <person name="de Groot N.N."/>
        </authorList>
    </citation>
    <scope>NUCLEOTIDE SEQUENCE [LARGE SCALE GENOMIC DNA]</scope>
    <source>
        <strain evidence="6 7">MON 2.2</strain>
    </source>
</reference>
<feature type="domain" description="AB hydrolase-1" evidence="5">
    <location>
        <begin position="55"/>
        <end position="300"/>
    </location>
</feature>
<dbReference type="AlphaFoldDB" id="A0A1G6S701"/>
<feature type="region of interest" description="Disordered" evidence="3">
    <location>
        <begin position="1"/>
        <end position="20"/>
    </location>
</feature>
<evidence type="ECO:0000313" key="6">
    <source>
        <dbReference type="EMBL" id="SDD12619.1"/>
    </source>
</evidence>
<feature type="domain" description="AMP-dependent synthetase/ligase" evidence="4">
    <location>
        <begin position="368"/>
        <end position="752"/>
    </location>
</feature>
<gene>
    <name evidence="6" type="ORF">SAMN04489747_0242</name>
</gene>
<evidence type="ECO:0000259" key="4">
    <source>
        <dbReference type="Pfam" id="PF00501"/>
    </source>
</evidence>
<dbReference type="SUPFAM" id="SSF56801">
    <property type="entry name" value="Acetyl-CoA synthetase-like"/>
    <property type="match status" value="1"/>
</dbReference>
<dbReference type="EMBL" id="LT629688">
    <property type="protein sequence ID" value="SDD12619.1"/>
    <property type="molecule type" value="Genomic_DNA"/>
</dbReference>
<dbReference type="Pfam" id="PF00561">
    <property type="entry name" value="Abhydrolase_1"/>
    <property type="match status" value="1"/>
</dbReference>
<proteinExistence type="inferred from homology"/>
<evidence type="ECO:0000256" key="3">
    <source>
        <dbReference type="SAM" id="MobiDB-lite"/>
    </source>
</evidence>
<evidence type="ECO:0000313" key="7">
    <source>
        <dbReference type="Proteomes" id="UP000198546"/>
    </source>
</evidence>
<dbReference type="InterPro" id="IPR000873">
    <property type="entry name" value="AMP-dep_synth/lig_dom"/>
</dbReference>
<evidence type="ECO:0000259" key="5">
    <source>
        <dbReference type="Pfam" id="PF00561"/>
    </source>
</evidence>
<dbReference type="PANTHER" id="PTHR43201">
    <property type="entry name" value="ACYL-COA SYNTHETASE"/>
    <property type="match status" value="1"/>
</dbReference>
<dbReference type="STRING" id="675864.SAMN04489747_0242"/>
<keyword evidence="7" id="KW-1185">Reference proteome</keyword>
<dbReference type="InterPro" id="IPR029058">
    <property type="entry name" value="AB_hydrolase_fold"/>
</dbReference>
<dbReference type="Gene3D" id="3.40.50.1820">
    <property type="entry name" value="alpha/beta hydrolase"/>
    <property type="match status" value="1"/>
</dbReference>
<dbReference type="GO" id="GO:0031956">
    <property type="term" value="F:medium-chain fatty acid-CoA ligase activity"/>
    <property type="evidence" value="ECO:0007669"/>
    <property type="project" value="TreeGrafter"/>
</dbReference>
<accession>A0A1G6S701</accession>
<keyword evidence="2 6" id="KW-0436">Ligase</keyword>
<dbReference type="GO" id="GO:0006631">
    <property type="term" value="P:fatty acid metabolic process"/>
    <property type="evidence" value="ECO:0007669"/>
    <property type="project" value="TreeGrafter"/>
</dbReference>
<dbReference type="Gene3D" id="3.40.50.12780">
    <property type="entry name" value="N-terminal domain of ligase-like"/>
    <property type="match status" value="1"/>
</dbReference>
<comment type="similarity">
    <text evidence="1">Belongs to the ATP-dependent AMP-binding enzyme family.</text>
</comment>
<dbReference type="Proteomes" id="UP000198546">
    <property type="component" value="Chromosome i"/>
</dbReference>
<feature type="region of interest" description="Disordered" evidence="3">
    <location>
        <begin position="313"/>
        <end position="374"/>
    </location>
</feature>
<dbReference type="InterPro" id="IPR000073">
    <property type="entry name" value="AB_hydrolase_1"/>
</dbReference>
<dbReference type="InterPro" id="IPR042099">
    <property type="entry name" value="ANL_N_sf"/>
</dbReference>
<evidence type="ECO:0000256" key="1">
    <source>
        <dbReference type="ARBA" id="ARBA00006432"/>
    </source>
</evidence>
<evidence type="ECO:0000256" key="2">
    <source>
        <dbReference type="ARBA" id="ARBA00022598"/>
    </source>
</evidence>
<protein>
    <submittedName>
        <fullName evidence="6">Acyl-CoA synthetase (AMP-forming)/AMP-acid ligase II</fullName>
    </submittedName>
</protein>
<sequence>MTGVPTHAPEPDWPADLDPRWSRRLTAPDAEGVPRRWHLLDTAADRAPEEVAELPTLLCLHGNPTWSYLWRRLLATCPEGWRVIAPDQLGMGFSEPAAGSLASPRRLAQRVEDLSRLTEALGLRGPVVAVGHDWGGPVVSGWAVSHAGLLAGIVLANTAVFQDPEVTFSGLIRLARTPGLLETVCVRTPTFLHGATALSRPPLPKQVRDGLLRPYRRAADRGRIGQFVADVPLEPDHPTRATLDAVAEGVAGLDVPALLLRGTRDPVFTEAHLRDLMTRLPQADVHRYEGASHLVTEDRPQYAATVWQWVGLQPALPPTGPGQPSGSDQPDPSQGPEGDVEPSSHADQAVGDAAASGVGARPPWWRQSARADDPTTAVVEMATGRTTSFAELEADVVAVARGLLSIGVRPGQRVATLVTPGIDLTVLVYACWRIGAVIVVADAGLGVRSLGRALRGAGPDVVVGIPVALAATRAMRVPGRRVVAGELPARVRKALAVEHDLDSLRELGRTSTLDIEEARRSVLDADGDADCAVLFTSGATGPSKGVVYRLSQLSAQLEVLRETMGFGPDSRFVAAFAPFALYGPALGVPASVPDMDVTAPGTLTAGTLADAVARLEATVVFASPAALASVVATADALDDDQRRALAGVRRLMSAGAPVPAGLLRRLSAVVPAAELHTPYGMTEALPLTDITLDEIDEVGAGEGVCVGRPRPGVTMRVAPLPRTPDGEDGDPVDTPGVTGELWVTAAHVKERYDRLWATQHEATPGPRWHRTGDVGHLDEQGRVWVEGRRVHVVHGPDGPVTPVGIEQRVETLDDVRQACVAGVGPAGTQQVVVVLVPEPGVAVDGVVAPPGLAAEVRRVAGTDIAAVLCAPALPVDIRHQSKIDRTAVSRWADRVLAGRRPGRLARPPRPRKRSR</sequence>
<dbReference type="SUPFAM" id="SSF53474">
    <property type="entry name" value="alpha/beta-Hydrolases"/>
    <property type="match status" value="1"/>
</dbReference>